<evidence type="ECO:0000313" key="6">
    <source>
        <dbReference type="Proteomes" id="UP001239445"/>
    </source>
</evidence>
<feature type="repeat" description="ANK" evidence="3">
    <location>
        <begin position="363"/>
        <end position="395"/>
    </location>
</feature>
<dbReference type="PROSITE" id="PS50088">
    <property type="entry name" value="ANK_REPEAT"/>
    <property type="match status" value="6"/>
</dbReference>
<reference evidence="5" key="1">
    <citation type="submission" date="2023-06" db="EMBL/GenBank/DDBJ databases">
        <title>Genome-scale phylogeny and comparative genomics of the fungal order Sordariales.</title>
        <authorList>
            <consortium name="Lawrence Berkeley National Laboratory"/>
            <person name="Hensen N."/>
            <person name="Bonometti L."/>
            <person name="Westerberg I."/>
            <person name="Brannstrom I.O."/>
            <person name="Guillou S."/>
            <person name="Cros-Aarteil S."/>
            <person name="Calhoun S."/>
            <person name="Haridas S."/>
            <person name="Kuo A."/>
            <person name="Mondo S."/>
            <person name="Pangilinan J."/>
            <person name="Riley R."/>
            <person name="Labutti K."/>
            <person name="Andreopoulos B."/>
            <person name="Lipzen A."/>
            <person name="Chen C."/>
            <person name="Yanf M."/>
            <person name="Daum C."/>
            <person name="Ng V."/>
            <person name="Clum A."/>
            <person name="Steindorff A."/>
            <person name="Ohm R."/>
            <person name="Martin F."/>
            <person name="Silar P."/>
            <person name="Natvig D."/>
            <person name="Lalanne C."/>
            <person name="Gautier V."/>
            <person name="Ament-Velasquez S.L."/>
            <person name="Kruys A."/>
            <person name="Hutchinson M.I."/>
            <person name="Powell A.J."/>
            <person name="Barry K."/>
            <person name="Miller A.N."/>
            <person name="Grigoriev I.V."/>
            <person name="Debuchy R."/>
            <person name="Gladieux P."/>
            <person name="Thoren M.H."/>
            <person name="Johannesson H."/>
        </authorList>
    </citation>
    <scope>NUCLEOTIDE SEQUENCE</scope>
    <source>
        <strain evidence="5">PSN4</strain>
    </source>
</reference>
<organism evidence="5 6">
    <name type="scientific">Echria macrotheca</name>
    <dbReference type="NCBI Taxonomy" id="438768"/>
    <lineage>
        <taxon>Eukaryota</taxon>
        <taxon>Fungi</taxon>
        <taxon>Dikarya</taxon>
        <taxon>Ascomycota</taxon>
        <taxon>Pezizomycotina</taxon>
        <taxon>Sordariomycetes</taxon>
        <taxon>Sordariomycetidae</taxon>
        <taxon>Sordariales</taxon>
        <taxon>Schizotheciaceae</taxon>
        <taxon>Echria</taxon>
    </lineage>
</organism>
<dbReference type="PROSITE" id="PS50297">
    <property type="entry name" value="ANK_REP_REGION"/>
    <property type="match status" value="5"/>
</dbReference>
<dbReference type="SMART" id="SM00248">
    <property type="entry name" value="ANK"/>
    <property type="match status" value="7"/>
</dbReference>
<evidence type="ECO:0000256" key="4">
    <source>
        <dbReference type="SAM" id="MobiDB-lite"/>
    </source>
</evidence>
<dbReference type="EMBL" id="MU839842">
    <property type="protein sequence ID" value="KAK1751295.1"/>
    <property type="molecule type" value="Genomic_DNA"/>
</dbReference>
<dbReference type="InterPro" id="IPR036770">
    <property type="entry name" value="Ankyrin_rpt-contain_sf"/>
</dbReference>
<feature type="region of interest" description="Disordered" evidence="4">
    <location>
        <begin position="576"/>
        <end position="601"/>
    </location>
</feature>
<keyword evidence="2 3" id="KW-0040">ANK repeat</keyword>
<feature type="repeat" description="ANK" evidence="3">
    <location>
        <begin position="465"/>
        <end position="497"/>
    </location>
</feature>
<feature type="repeat" description="ANK" evidence="3">
    <location>
        <begin position="226"/>
        <end position="252"/>
    </location>
</feature>
<evidence type="ECO:0000256" key="2">
    <source>
        <dbReference type="ARBA" id="ARBA00023043"/>
    </source>
</evidence>
<protein>
    <submittedName>
        <fullName evidence="5">Ankyrin repeat-containing domain protein</fullName>
    </submittedName>
</protein>
<dbReference type="Pfam" id="PF12796">
    <property type="entry name" value="Ank_2"/>
    <property type="match status" value="1"/>
</dbReference>
<evidence type="ECO:0000256" key="3">
    <source>
        <dbReference type="PROSITE-ProRule" id="PRU00023"/>
    </source>
</evidence>
<dbReference type="SUPFAM" id="SSF48403">
    <property type="entry name" value="Ankyrin repeat"/>
    <property type="match status" value="2"/>
</dbReference>
<feature type="repeat" description="ANK" evidence="3">
    <location>
        <begin position="335"/>
        <end position="363"/>
    </location>
</feature>
<proteinExistence type="predicted"/>
<feature type="repeat" description="ANK" evidence="3">
    <location>
        <begin position="432"/>
        <end position="464"/>
    </location>
</feature>
<dbReference type="Gene3D" id="1.25.40.20">
    <property type="entry name" value="Ankyrin repeat-containing domain"/>
    <property type="match status" value="3"/>
</dbReference>
<keyword evidence="1" id="KW-0677">Repeat</keyword>
<dbReference type="PANTHER" id="PTHR24166:SF48">
    <property type="entry name" value="PROTEIN VAPYRIN"/>
    <property type="match status" value="1"/>
</dbReference>
<dbReference type="InterPro" id="IPR002110">
    <property type="entry name" value="Ankyrin_rpt"/>
</dbReference>
<feature type="repeat" description="ANK" evidence="3">
    <location>
        <begin position="396"/>
        <end position="426"/>
    </location>
</feature>
<accession>A0AAJ0B417</accession>
<dbReference type="Pfam" id="PF00023">
    <property type="entry name" value="Ank"/>
    <property type="match status" value="2"/>
</dbReference>
<name>A0AAJ0B417_9PEZI</name>
<comment type="caution">
    <text evidence="5">The sequence shown here is derived from an EMBL/GenBank/DDBJ whole genome shotgun (WGS) entry which is preliminary data.</text>
</comment>
<dbReference type="AlphaFoldDB" id="A0AAJ0B417"/>
<keyword evidence="6" id="KW-1185">Reference proteome</keyword>
<dbReference type="Proteomes" id="UP001239445">
    <property type="component" value="Unassembled WGS sequence"/>
</dbReference>
<sequence length="601" mass="64692">MANVKKVGRLRGELGDVTSGICRLLIVRNVSISQSLPGVIISQMDGRLGALEDTVVNAIKTSLQAQQQSPPAYEPRWISSVRHIASPYLRVSSCRPGCVCSCHSISSYSLRFTSFQSLLGSTVVSYFGRSVSSGACTRCGTRQSKSLGLVYHFPSWIVRASLTILCSTNLNGAPQMTLRVVNRLPGHNSPQFIAGLYGRTRVGDIDGVRELLSRGQVSVHDTTDAGSGTVLQFAMRMGHIEIVRLLLAAGADPYNGLYDDGLNHTAPAGALRYFASGVDGRTVDQFSDLFSLSDYVEHANYNSLHLAALGILHLNLSDLLQEPQYAGCVNQRAEDYLTPLDAAAISGNSGVVESLLRVGADVSNCMTLDMACYYNHLDVVELLIQAGASVSLRDRGGRTALIHAVCNGNSDPEILRLLIQHGSDVNDALASGGAPPLAYAAMTGNLAAGRVLLENGAEIDQREDDGDTAIVAAIAHLEHQFVRLLLQHGCDLLNVNNDGENLLHKLAAYADAEMAIIFALEAGPRMRELSTSSTDAHGRTPLQILAERNPNRELRKAFDMLLDSVEGEAGPVVGMQRVKAEKDSPEIGNESDEEFFDAREH</sequence>
<gene>
    <name evidence="5" type="ORF">QBC47DRAFT_351365</name>
</gene>
<evidence type="ECO:0000313" key="5">
    <source>
        <dbReference type="EMBL" id="KAK1751295.1"/>
    </source>
</evidence>
<dbReference type="InterPro" id="IPR050889">
    <property type="entry name" value="Dendritic_Spine_Reg/Scaffold"/>
</dbReference>
<dbReference type="PANTHER" id="PTHR24166">
    <property type="entry name" value="ROLLING PEBBLES, ISOFORM B"/>
    <property type="match status" value="1"/>
</dbReference>
<evidence type="ECO:0000256" key="1">
    <source>
        <dbReference type="ARBA" id="ARBA00022737"/>
    </source>
</evidence>